<reference evidence="1" key="1">
    <citation type="submission" date="2020-08" db="EMBL/GenBank/DDBJ databases">
        <title>Genome sequencing and assembly of the red palm weevil Rhynchophorus ferrugineus.</title>
        <authorList>
            <person name="Dias G.B."/>
            <person name="Bergman C.M."/>
            <person name="Manee M."/>
        </authorList>
    </citation>
    <scope>NUCLEOTIDE SEQUENCE</scope>
    <source>
        <strain evidence="1">AA-2017</strain>
        <tissue evidence="1">Whole larva</tissue>
    </source>
</reference>
<dbReference type="Proteomes" id="UP000625711">
    <property type="component" value="Unassembled WGS sequence"/>
</dbReference>
<keyword evidence="2" id="KW-1185">Reference proteome</keyword>
<evidence type="ECO:0000313" key="1">
    <source>
        <dbReference type="EMBL" id="KAF7280425.1"/>
    </source>
</evidence>
<dbReference type="AlphaFoldDB" id="A0A834MHN5"/>
<name>A0A834MHN5_RHYFE</name>
<organism evidence="1 2">
    <name type="scientific">Rhynchophorus ferrugineus</name>
    <name type="common">Red palm weevil</name>
    <name type="synonym">Curculio ferrugineus</name>
    <dbReference type="NCBI Taxonomy" id="354439"/>
    <lineage>
        <taxon>Eukaryota</taxon>
        <taxon>Metazoa</taxon>
        <taxon>Ecdysozoa</taxon>
        <taxon>Arthropoda</taxon>
        <taxon>Hexapoda</taxon>
        <taxon>Insecta</taxon>
        <taxon>Pterygota</taxon>
        <taxon>Neoptera</taxon>
        <taxon>Endopterygota</taxon>
        <taxon>Coleoptera</taxon>
        <taxon>Polyphaga</taxon>
        <taxon>Cucujiformia</taxon>
        <taxon>Curculionidae</taxon>
        <taxon>Dryophthorinae</taxon>
        <taxon>Rhynchophorus</taxon>
    </lineage>
</organism>
<dbReference type="EMBL" id="JAACXV010000299">
    <property type="protein sequence ID" value="KAF7280425.1"/>
    <property type="molecule type" value="Genomic_DNA"/>
</dbReference>
<gene>
    <name evidence="1" type="ORF">GWI33_006068</name>
</gene>
<accession>A0A834MHN5</accession>
<comment type="caution">
    <text evidence="1">The sequence shown here is derived from an EMBL/GenBank/DDBJ whole genome shotgun (WGS) entry which is preliminary data.</text>
</comment>
<protein>
    <submittedName>
        <fullName evidence="1">Uncharacterized protein</fullName>
    </submittedName>
</protein>
<sequence length="143" mass="15879">MRDVCVNRRRSFGILTRRTLDAKRRTKRSPHRRQRLYTDALLHCALETDYDDTSTPPWTRALPTRPTPPVGGGVRTAGGAEGMRRGVVVVPLPQAHSDTTGGPRSTMPRMRGIFSCNAHSPVATGWVSFPRTPSSVRRLFQSA</sequence>
<evidence type="ECO:0000313" key="2">
    <source>
        <dbReference type="Proteomes" id="UP000625711"/>
    </source>
</evidence>
<proteinExistence type="predicted"/>